<feature type="transmembrane region" description="Helical" evidence="5">
    <location>
        <begin position="12"/>
        <end position="34"/>
    </location>
</feature>
<keyword evidence="2 5" id="KW-0812">Transmembrane</keyword>
<feature type="transmembrane region" description="Helical" evidence="5">
    <location>
        <begin position="68"/>
        <end position="87"/>
    </location>
</feature>
<keyword evidence="3 5" id="KW-1133">Transmembrane helix</keyword>
<evidence type="ECO:0000256" key="1">
    <source>
        <dbReference type="ARBA" id="ARBA00004141"/>
    </source>
</evidence>
<dbReference type="Proteomes" id="UP001243717">
    <property type="component" value="Unassembled WGS sequence"/>
</dbReference>
<evidence type="ECO:0000256" key="4">
    <source>
        <dbReference type="ARBA" id="ARBA00023136"/>
    </source>
</evidence>
<name>A0ABU1AHG8_9BACT</name>
<evidence type="ECO:0000256" key="5">
    <source>
        <dbReference type="SAM" id="Phobius"/>
    </source>
</evidence>
<dbReference type="EMBL" id="JARXIC010000009">
    <property type="protein sequence ID" value="MDQ8194221.1"/>
    <property type="molecule type" value="Genomic_DNA"/>
</dbReference>
<dbReference type="Gene3D" id="1.20.1540.10">
    <property type="entry name" value="Rhomboid-like"/>
    <property type="match status" value="1"/>
</dbReference>
<evidence type="ECO:0000256" key="3">
    <source>
        <dbReference type="ARBA" id="ARBA00022989"/>
    </source>
</evidence>
<keyword evidence="7" id="KW-1185">Reference proteome</keyword>
<feature type="transmembrane region" description="Helical" evidence="5">
    <location>
        <begin position="188"/>
        <end position="205"/>
    </location>
</feature>
<comment type="subcellular location">
    <subcellularLocation>
        <location evidence="1">Membrane</location>
        <topology evidence="1">Multi-pass membrane protein</topology>
    </subcellularLocation>
</comment>
<reference evidence="6 7" key="1">
    <citation type="submission" date="2023-04" db="EMBL/GenBank/DDBJ databases">
        <title>A novel bacteria isolated from coastal sediment.</title>
        <authorList>
            <person name="Liu X.-J."/>
            <person name="Du Z.-J."/>
        </authorList>
    </citation>
    <scope>NUCLEOTIDE SEQUENCE [LARGE SCALE GENOMIC DNA]</scope>
    <source>
        <strain evidence="6 7">SDUM461004</strain>
    </source>
</reference>
<feature type="transmembrane region" description="Helical" evidence="5">
    <location>
        <begin position="99"/>
        <end position="123"/>
    </location>
</feature>
<dbReference type="InterPro" id="IPR035952">
    <property type="entry name" value="Rhomboid-like_sf"/>
</dbReference>
<evidence type="ECO:0000313" key="6">
    <source>
        <dbReference type="EMBL" id="MDQ8194221.1"/>
    </source>
</evidence>
<accession>A0ABU1AHG8</accession>
<dbReference type="SUPFAM" id="SSF144091">
    <property type="entry name" value="Rhomboid-like"/>
    <property type="match status" value="1"/>
</dbReference>
<feature type="transmembrane region" description="Helical" evidence="5">
    <location>
        <begin position="135"/>
        <end position="158"/>
    </location>
</feature>
<feature type="transmembrane region" description="Helical" evidence="5">
    <location>
        <begin position="165"/>
        <end position="182"/>
    </location>
</feature>
<comment type="caution">
    <text evidence="6">The sequence shown here is derived from an EMBL/GenBank/DDBJ whole genome shotgun (WGS) entry which is preliminary data.</text>
</comment>
<evidence type="ECO:0000313" key="7">
    <source>
        <dbReference type="Proteomes" id="UP001243717"/>
    </source>
</evidence>
<organism evidence="6 7">
    <name type="scientific">Thalassobacterium sedimentorum</name>
    <dbReference type="NCBI Taxonomy" id="3041258"/>
    <lineage>
        <taxon>Bacteria</taxon>
        <taxon>Pseudomonadati</taxon>
        <taxon>Verrucomicrobiota</taxon>
        <taxon>Opitutia</taxon>
        <taxon>Puniceicoccales</taxon>
        <taxon>Coraliomargaritaceae</taxon>
        <taxon>Thalassobacterium</taxon>
    </lineage>
</organism>
<evidence type="ECO:0000256" key="2">
    <source>
        <dbReference type="ARBA" id="ARBA00022692"/>
    </source>
</evidence>
<evidence type="ECO:0008006" key="8">
    <source>
        <dbReference type="Google" id="ProtNLM"/>
    </source>
</evidence>
<sequence length="271" mass="31083">MKKLDKLEKHLGFLAVPNVVMSLIVAQLIIYAAMLTGRVEFEALLLIPKAVYAGEWWRLFSFLITPPYVPASPFQAIFLAFFWYILWMMSQALEAQWGIFRLNLFLLTCVLFATAGAFLGQLIAPTGTIYIAPRFLYYSLFLAFATLNPNIQFLVMFVIPVKVKWMAWILVGFACISLLAMPTIGHRIAFIAPYLSYLIFFKGNLRDSLTSRQRRAKFESERRQTLDAPLHSCVQCDANEKTHPERDFRYKSVDNDMVCICNICRESTSSE</sequence>
<gene>
    <name evidence="6" type="ORF">QEH59_07280</name>
</gene>
<proteinExistence type="predicted"/>
<protein>
    <recommendedName>
        <fullName evidence="8">Peptidase S54 rhomboid domain-containing protein</fullName>
    </recommendedName>
</protein>
<dbReference type="RefSeq" id="WP_308984703.1">
    <property type="nucleotide sequence ID" value="NZ_JARXIC010000009.1"/>
</dbReference>
<keyword evidence="4 5" id="KW-0472">Membrane</keyword>